<name>A0A8J4PQ66_9MYCE</name>
<feature type="compositionally biased region" description="Low complexity" evidence="1">
    <location>
        <begin position="297"/>
        <end position="314"/>
    </location>
</feature>
<dbReference type="Pfam" id="PF07818">
    <property type="entry name" value="HCNGP"/>
    <property type="match status" value="1"/>
</dbReference>
<dbReference type="PANTHER" id="PTHR13464:SF0">
    <property type="entry name" value="SAP30-BINDING PROTEIN"/>
    <property type="match status" value="1"/>
</dbReference>
<dbReference type="Proteomes" id="UP000695562">
    <property type="component" value="Unassembled WGS sequence"/>
</dbReference>
<sequence>MSLSLLSQYGDSSSEDEQEQQQEKQEEKINNNNSNKNNQPQQEEEEDDEDNKLLNISKVNDKPYGLLITKENQPEIYDKEMWKKDNNINEFEYPSNDNDNSIIHTKLENTEQENNLDKNQCEPDTPTDIRSPVEISTPPVSKHPDFDNLYPKSINSPLGIGTPPHNQSSNSSSSSSNTSTTTTKTKQIDLSFIPPQPKGQVDSVILEKILRYHKMKQEGISINENLRNSQAFKNPSILEKLIVFCEIKEKGSNFNPQVFNPYAYTPDEYYLALNEKQKESELKRESERINRMKIDFTSPSSSLSSTTTTTTSSSGVDDKPKEKEKKKKFNKWEKAKYKAQQQKQQQNQVPQRGAVISAAPTTNVKKRDSATSTTSAVSSITTTTTAQQQPAHKRFRINP</sequence>
<comment type="caution">
    <text evidence="2">The sequence shown here is derived from an EMBL/GenBank/DDBJ whole genome shotgun (WGS) entry which is preliminary data.</text>
</comment>
<feature type="compositionally biased region" description="Polar residues" evidence="1">
    <location>
        <begin position="1"/>
        <end position="11"/>
    </location>
</feature>
<feature type="region of interest" description="Disordered" evidence="1">
    <location>
        <begin position="290"/>
        <end position="399"/>
    </location>
</feature>
<evidence type="ECO:0000313" key="3">
    <source>
        <dbReference type="Proteomes" id="UP000695562"/>
    </source>
</evidence>
<gene>
    <name evidence="2" type="ORF">CYY_007840</name>
</gene>
<feature type="region of interest" description="Disordered" evidence="1">
    <location>
        <begin position="109"/>
        <end position="194"/>
    </location>
</feature>
<feature type="compositionally biased region" description="Low complexity" evidence="1">
    <location>
        <begin position="30"/>
        <end position="41"/>
    </location>
</feature>
<feature type="compositionally biased region" description="Low complexity" evidence="1">
    <location>
        <begin position="168"/>
        <end position="185"/>
    </location>
</feature>
<dbReference type="PANTHER" id="PTHR13464">
    <property type="entry name" value="TRANSCRIPTIONAL REGULATOR PROTEIN HCNGP"/>
    <property type="match status" value="1"/>
</dbReference>
<evidence type="ECO:0000256" key="1">
    <source>
        <dbReference type="SAM" id="MobiDB-lite"/>
    </source>
</evidence>
<protein>
    <submittedName>
        <fullName evidence="2">Uncharacterized protein</fullName>
    </submittedName>
</protein>
<dbReference type="EMBL" id="AJWJ01000441">
    <property type="protein sequence ID" value="KAF2070836.1"/>
    <property type="molecule type" value="Genomic_DNA"/>
</dbReference>
<reference evidence="2" key="1">
    <citation type="submission" date="2020-01" db="EMBL/GenBank/DDBJ databases">
        <title>Development of genomics and gene disruption for Polysphondylium violaceum indicates a role for the polyketide synthase stlB in stalk morphogenesis.</title>
        <authorList>
            <person name="Narita B."/>
            <person name="Kawabe Y."/>
            <person name="Kin K."/>
            <person name="Saito T."/>
            <person name="Gibbs R."/>
            <person name="Kuspa A."/>
            <person name="Muzny D."/>
            <person name="Queller D."/>
            <person name="Richards S."/>
            <person name="Strassman J."/>
            <person name="Sucgang R."/>
            <person name="Worley K."/>
            <person name="Schaap P."/>
        </authorList>
    </citation>
    <scope>NUCLEOTIDE SEQUENCE</scope>
    <source>
        <strain evidence="2">QSvi11</strain>
    </source>
</reference>
<feature type="region of interest" description="Disordered" evidence="1">
    <location>
        <begin position="1"/>
        <end position="65"/>
    </location>
</feature>
<proteinExistence type="predicted"/>
<keyword evidence="3" id="KW-1185">Reference proteome</keyword>
<feature type="compositionally biased region" description="Basic and acidic residues" evidence="1">
    <location>
        <begin position="109"/>
        <end position="121"/>
    </location>
</feature>
<dbReference type="AlphaFoldDB" id="A0A8J4PQ66"/>
<dbReference type="InterPro" id="IPR012479">
    <property type="entry name" value="SAP30BP"/>
</dbReference>
<feature type="compositionally biased region" description="Low complexity" evidence="1">
    <location>
        <begin position="338"/>
        <end position="348"/>
    </location>
</feature>
<dbReference type="GO" id="GO:0005634">
    <property type="term" value="C:nucleus"/>
    <property type="evidence" value="ECO:0007669"/>
    <property type="project" value="TreeGrafter"/>
</dbReference>
<accession>A0A8J4PQ66</accession>
<feature type="compositionally biased region" description="Low complexity" evidence="1">
    <location>
        <begin position="370"/>
        <end position="386"/>
    </location>
</feature>
<dbReference type="GO" id="GO:0006355">
    <property type="term" value="P:regulation of DNA-templated transcription"/>
    <property type="evidence" value="ECO:0007669"/>
    <property type="project" value="InterPro"/>
</dbReference>
<organism evidence="2 3">
    <name type="scientific">Polysphondylium violaceum</name>
    <dbReference type="NCBI Taxonomy" id="133409"/>
    <lineage>
        <taxon>Eukaryota</taxon>
        <taxon>Amoebozoa</taxon>
        <taxon>Evosea</taxon>
        <taxon>Eumycetozoa</taxon>
        <taxon>Dictyostelia</taxon>
        <taxon>Dictyosteliales</taxon>
        <taxon>Dictyosteliaceae</taxon>
        <taxon>Polysphondylium</taxon>
    </lineage>
</organism>
<dbReference type="OrthoDB" id="21373at2759"/>
<evidence type="ECO:0000313" key="2">
    <source>
        <dbReference type="EMBL" id="KAF2070836.1"/>
    </source>
</evidence>